<dbReference type="Proteomes" id="UP000008986">
    <property type="component" value="Segment"/>
</dbReference>
<evidence type="ECO:0000313" key="1">
    <source>
        <dbReference type="EMBL" id="ACV50146.1"/>
    </source>
</evidence>
<keyword evidence="2" id="KW-1185">Reference proteome</keyword>
<organismHost>
    <name type="scientific">Delftia acidovorans</name>
    <name type="common">Pseudomonas acidovorans</name>
    <name type="synonym">Comamonas acidovorans</name>
    <dbReference type="NCBI Taxonomy" id="80866"/>
</organismHost>
<gene>
    <name evidence="1" type="primary">124</name>
</gene>
<organism evidence="1 2">
    <name type="scientific">Delftia phage PhiW-14</name>
    <name type="common">Deftia acidovorans bacteriophage phiW-14</name>
    <dbReference type="NCBI Taxonomy" id="665032"/>
    <lineage>
        <taxon>Viruses</taxon>
        <taxon>Duplodnaviria</taxon>
        <taxon>Heunggongvirae</taxon>
        <taxon>Uroviricota</taxon>
        <taxon>Caudoviricetes</taxon>
        <taxon>Ionavirus</taxon>
        <taxon>Ionavirus W14</taxon>
    </lineage>
</organism>
<dbReference type="GeneID" id="8684072"/>
<evidence type="ECO:0000313" key="2">
    <source>
        <dbReference type="Proteomes" id="UP000008986"/>
    </source>
</evidence>
<dbReference type="KEGG" id="vg:8684072"/>
<dbReference type="RefSeq" id="YP_003358978.1">
    <property type="nucleotide sequence ID" value="NC_013697.1"/>
</dbReference>
<reference evidence="2" key="1">
    <citation type="submission" date="2009-07" db="EMBL/GenBank/DDBJ databases">
        <authorList>
            <person name="Kropinski A.M."/>
            <person name="Villegas A."/>
            <person name="Lingohr E.J."/>
        </authorList>
    </citation>
    <scope>NUCLEOTIDE SEQUENCE [LARGE SCALE GENOMIC DNA]</scope>
</reference>
<sequence>MEASTNTLEQQMEFNPAETIIAASCFIKSLGNDKALYLDLSTDHAHIIQGSDKVLMTFTANCDIYDADGLHIGRTGTRGGFWVVTQCLYDGIQAEPVPDVWTRGALEPTFRLEIRFFEAYEAWQATRTGATGG</sequence>
<accession>C9DG95</accession>
<protein>
    <submittedName>
        <fullName evidence="1">Uncharacterized protein</fullName>
    </submittedName>
</protein>
<dbReference type="EMBL" id="GQ357915">
    <property type="protein sequence ID" value="ACV50146.1"/>
    <property type="molecule type" value="Genomic_DNA"/>
</dbReference>
<proteinExistence type="predicted"/>
<name>C9DG95_BPW14</name>